<keyword evidence="11 22" id="KW-0547">Nucleotide-binding</keyword>
<comment type="similarity">
    <text evidence="2 24">Belongs to the bacterial diacylglycerol kinase family.</text>
</comment>
<keyword evidence="26" id="KW-1185">Reference proteome</keyword>
<evidence type="ECO:0000256" key="14">
    <source>
        <dbReference type="ARBA" id="ARBA00022842"/>
    </source>
</evidence>
<keyword evidence="13 22" id="KW-0067">ATP-binding</keyword>
<dbReference type="CDD" id="cd14264">
    <property type="entry name" value="DAGK_IM"/>
    <property type="match status" value="1"/>
</dbReference>
<evidence type="ECO:0000256" key="20">
    <source>
        <dbReference type="PIRSR" id="PIRSR600829-1"/>
    </source>
</evidence>
<dbReference type="PATRIC" id="fig|1163408.3.peg.341"/>
<dbReference type="EMBL" id="AJXU01000007">
    <property type="protein sequence ID" value="EIL92605.1"/>
    <property type="molecule type" value="Genomic_DNA"/>
</dbReference>
<evidence type="ECO:0000256" key="18">
    <source>
        <dbReference type="ARBA" id="ARBA00023209"/>
    </source>
</evidence>
<evidence type="ECO:0000256" key="5">
    <source>
        <dbReference type="ARBA" id="ARBA00022475"/>
    </source>
</evidence>
<dbReference type="GO" id="GO:0046872">
    <property type="term" value="F:metal ion binding"/>
    <property type="evidence" value="ECO:0007669"/>
    <property type="project" value="UniProtKB-KW"/>
</dbReference>
<feature type="binding site" evidence="22">
    <location>
        <position position="81"/>
    </location>
    <ligand>
        <name>ATP</name>
        <dbReference type="ChEBI" id="CHEBI:30616"/>
    </ligand>
</feature>
<proteinExistence type="inferred from homology"/>
<protein>
    <recommendedName>
        <fullName evidence="4 24">Diacylglycerol kinase</fullName>
        <ecNumber evidence="3 24">2.7.1.107</ecNumber>
    </recommendedName>
</protein>
<evidence type="ECO:0000256" key="7">
    <source>
        <dbReference type="ARBA" id="ARBA00022519"/>
    </source>
</evidence>
<keyword evidence="14 23" id="KW-0460">Magnesium</keyword>
<feature type="binding site" evidence="22">
    <location>
        <begin position="99"/>
        <end position="100"/>
    </location>
    <ligand>
        <name>ATP</name>
        <dbReference type="ChEBI" id="CHEBI:30616"/>
    </ligand>
</feature>
<keyword evidence="18" id="KW-0594">Phospholipid biosynthesis</keyword>
<evidence type="ECO:0000256" key="2">
    <source>
        <dbReference type="ARBA" id="ARBA00005967"/>
    </source>
</evidence>
<keyword evidence="9 24" id="KW-0812">Transmembrane</keyword>
<dbReference type="GO" id="GO:0005886">
    <property type="term" value="C:plasma membrane"/>
    <property type="evidence" value="ECO:0007669"/>
    <property type="project" value="UniProtKB-SubCell"/>
</dbReference>
<reference evidence="25 26" key="1">
    <citation type="journal article" date="2012" name="J. Bacteriol.">
        <title>Genome sequences for six rhodanobacter strains, isolated from soils and the terrestrial subsurface, with variable denitrification capabilities.</title>
        <authorList>
            <person name="Kostka J.E."/>
            <person name="Green S.J."/>
            <person name="Rishishwar L."/>
            <person name="Prakash O."/>
            <person name="Katz L.S."/>
            <person name="Marino-Ramirez L."/>
            <person name="Jordan I.K."/>
            <person name="Munk C."/>
            <person name="Ivanova N."/>
            <person name="Mikhailova N."/>
            <person name="Watson D.B."/>
            <person name="Brown S.D."/>
            <person name="Palumbo A.V."/>
            <person name="Brooks S.C."/>
        </authorList>
    </citation>
    <scope>NUCLEOTIDE SEQUENCE [LARGE SCALE GENOMIC DNA]</scope>
    <source>
        <strain evidence="26">Jip2T</strain>
    </source>
</reference>
<name>I4VZG4_9GAMM</name>
<evidence type="ECO:0000256" key="6">
    <source>
        <dbReference type="ARBA" id="ARBA00022516"/>
    </source>
</evidence>
<dbReference type="eggNOG" id="COG0818">
    <property type="taxonomic scope" value="Bacteria"/>
</dbReference>
<feature type="binding site" evidence="22">
    <location>
        <begin position="90"/>
        <end position="92"/>
    </location>
    <ligand>
        <name>ATP</name>
        <dbReference type="ChEBI" id="CHEBI:30616"/>
    </ligand>
</feature>
<evidence type="ECO:0000256" key="9">
    <source>
        <dbReference type="ARBA" id="ARBA00022692"/>
    </source>
</evidence>
<evidence type="ECO:0000256" key="15">
    <source>
        <dbReference type="ARBA" id="ARBA00022989"/>
    </source>
</evidence>
<evidence type="ECO:0000256" key="17">
    <source>
        <dbReference type="ARBA" id="ARBA00023136"/>
    </source>
</evidence>
<feature type="binding site" evidence="23">
    <location>
        <position position="81"/>
    </location>
    <ligand>
        <name>a divalent metal cation</name>
        <dbReference type="ChEBI" id="CHEBI:60240"/>
    </ligand>
</feature>
<dbReference type="AlphaFoldDB" id="I4VZG4"/>
<dbReference type="Proteomes" id="UP000004210">
    <property type="component" value="Unassembled WGS sequence"/>
</dbReference>
<dbReference type="InterPro" id="IPR036945">
    <property type="entry name" value="DAGK_sf"/>
</dbReference>
<evidence type="ECO:0000256" key="24">
    <source>
        <dbReference type="RuleBase" id="RU363065"/>
    </source>
</evidence>
<dbReference type="PROSITE" id="PS01069">
    <property type="entry name" value="DAGK_PROKAR"/>
    <property type="match status" value="1"/>
</dbReference>
<evidence type="ECO:0000256" key="10">
    <source>
        <dbReference type="ARBA" id="ARBA00022723"/>
    </source>
</evidence>
<comment type="caution">
    <text evidence="24">Lacks conserved residue(s) required for the propagation of feature annotation.</text>
</comment>
<evidence type="ECO:0000256" key="8">
    <source>
        <dbReference type="ARBA" id="ARBA00022679"/>
    </source>
</evidence>
<evidence type="ECO:0000256" key="4">
    <source>
        <dbReference type="ARBA" id="ARBA00017575"/>
    </source>
</evidence>
<keyword evidence="8 24" id="KW-0808">Transferase</keyword>
<sequence>MPCMAAEGFRGPRQVWNAFRWSMKGLKAGWRHEASFRLEACLAIVVVPLGLWLGHGPVEKLALAGPPLLVLSAELLNSAIEAVVDKVCPEIHELAGRAKDMGSAAVFVLMMLVVLSWALVIGPRFFG</sequence>
<evidence type="ECO:0000256" key="13">
    <source>
        <dbReference type="ARBA" id="ARBA00022840"/>
    </source>
</evidence>
<dbReference type="GO" id="GO:0004143">
    <property type="term" value="F:ATP-dependent diacylglycerol kinase activity"/>
    <property type="evidence" value="ECO:0007669"/>
    <property type="project" value="UniProtKB-EC"/>
</dbReference>
<evidence type="ECO:0000256" key="11">
    <source>
        <dbReference type="ARBA" id="ARBA00022741"/>
    </source>
</evidence>
<dbReference type="InterPro" id="IPR000829">
    <property type="entry name" value="DAGK"/>
</dbReference>
<keyword evidence="6" id="KW-0444">Lipid biosynthesis</keyword>
<feature type="transmembrane region" description="Helical" evidence="24">
    <location>
        <begin position="104"/>
        <end position="126"/>
    </location>
</feature>
<evidence type="ECO:0000256" key="21">
    <source>
        <dbReference type="PIRSR" id="PIRSR600829-2"/>
    </source>
</evidence>
<keyword evidence="5" id="KW-1003">Cell membrane</keyword>
<evidence type="ECO:0000256" key="22">
    <source>
        <dbReference type="PIRSR" id="PIRSR600829-3"/>
    </source>
</evidence>
<evidence type="ECO:0000256" key="19">
    <source>
        <dbReference type="ARBA" id="ARBA00023264"/>
    </source>
</evidence>
<comment type="function">
    <text evidence="24">Catalyzes the ATP-dependent phosphorylation of sn-l,2-diacylglycerol (DAG) to phosphatidic acid. Involved in the recycling of diacylglycerol produced as a by-product during membrane-derived oligosaccharide (MDO) biosynthesis.</text>
</comment>
<evidence type="ECO:0000256" key="3">
    <source>
        <dbReference type="ARBA" id="ARBA00012133"/>
    </source>
</evidence>
<keyword evidence="7 24" id="KW-0997">Cell inner membrane</keyword>
<keyword evidence="16 24" id="KW-0443">Lipid metabolism</keyword>
<feature type="binding site" evidence="23">
    <location>
        <position position="33"/>
    </location>
    <ligand>
        <name>a divalent metal cation</name>
        <dbReference type="ChEBI" id="CHEBI:60240"/>
    </ligand>
</feature>
<keyword evidence="15 24" id="KW-1133">Transmembrane helix</keyword>
<evidence type="ECO:0000313" key="25">
    <source>
        <dbReference type="EMBL" id="EIL92605.1"/>
    </source>
</evidence>
<dbReference type="PANTHER" id="PTHR34299">
    <property type="entry name" value="DIACYLGLYCEROL KINASE"/>
    <property type="match status" value="1"/>
</dbReference>
<evidence type="ECO:0000313" key="26">
    <source>
        <dbReference type="Proteomes" id="UP000004210"/>
    </source>
</evidence>
<dbReference type="PANTHER" id="PTHR34299:SF1">
    <property type="entry name" value="DIACYLGLYCEROL KINASE"/>
    <property type="match status" value="1"/>
</dbReference>
<dbReference type="EC" id="2.7.1.107" evidence="3 24"/>
<keyword evidence="10 23" id="KW-0479">Metal-binding</keyword>
<keyword evidence="17 24" id="KW-0472">Membrane</keyword>
<evidence type="ECO:0000256" key="1">
    <source>
        <dbReference type="ARBA" id="ARBA00004429"/>
    </source>
</evidence>
<feature type="binding site" evidence="21">
    <location>
        <position position="74"/>
    </location>
    <ligand>
        <name>substrate</name>
    </ligand>
</feature>
<keyword evidence="19 24" id="KW-1208">Phospholipid metabolism</keyword>
<accession>I4VZG4</accession>
<evidence type="ECO:0000256" key="23">
    <source>
        <dbReference type="PIRSR" id="PIRSR600829-4"/>
    </source>
</evidence>
<dbReference type="GO" id="GO:0005524">
    <property type="term" value="F:ATP binding"/>
    <property type="evidence" value="ECO:0007669"/>
    <property type="project" value="UniProtKB-KW"/>
</dbReference>
<organism evidence="25 26">
    <name type="scientific">Rhodanobacter fulvus Jip2</name>
    <dbReference type="NCBI Taxonomy" id="1163408"/>
    <lineage>
        <taxon>Bacteria</taxon>
        <taxon>Pseudomonadati</taxon>
        <taxon>Pseudomonadota</taxon>
        <taxon>Gammaproteobacteria</taxon>
        <taxon>Lysobacterales</taxon>
        <taxon>Rhodanobacteraceae</taxon>
        <taxon>Rhodanobacter</taxon>
    </lineage>
</organism>
<evidence type="ECO:0000256" key="16">
    <source>
        <dbReference type="ARBA" id="ARBA00023098"/>
    </source>
</evidence>
<feature type="active site" description="Proton acceptor" evidence="20">
    <location>
        <position position="74"/>
    </location>
</feature>
<feature type="binding site" evidence="22">
    <location>
        <position position="33"/>
    </location>
    <ligand>
        <name>ATP</name>
        <dbReference type="ChEBI" id="CHEBI:30616"/>
    </ligand>
</feature>
<comment type="catalytic activity">
    <reaction evidence="24">
        <text>a 1,2-diacyl-sn-glycerol + ATP = a 1,2-diacyl-sn-glycero-3-phosphate + ADP + H(+)</text>
        <dbReference type="Rhea" id="RHEA:10272"/>
        <dbReference type="ChEBI" id="CHEBI:15378"/>
        <dbReference type="ChEBI" id="CHEBI:17815"/>
        <dbReference type="ChEBI" id="CHEBI:30616"/>
        <dbReference type="ChEBI" id="CHEBI:58608"/>
        <dbReference type="ChEBI" id="CHEBI:456216"/>
        <dbReference type="EC" id="2.7.1.107"/>
    </reaction>
</comment>
<keyword evidence="12 24" id="KW-0418">Kinase</keyword>
<dbReference type="InterPro" id="IPR033718">
    <property type="entry name" value="DAGK_prok"/>
</dbReference>
<dbReference type="GO" id="GO:0006654">
    <property type="term" value="P:phosphatidic acid biosynthetic process"/>
    <property type="evidence" value="ECO:0007669"/>
    <property type="project" value="InterPro"/>
</dbReference>
<evidence type="ECO:0000256" key="12">
    <source>
        <dbReference type="ARBA" id="ARBA00022777"/>
    </source>
</evidence>
<dbReference type="STRING" id="1163408.UU9_01639"/>
<comment type="subcellular location">
    <subcellularLocation>
        <location evidence="1 24">Cell inner membrane</location>
        <topology evidence="1 24">Multi-pass membrane protein</topology>
    </subcellularLocation>
</comment>
<comment type="cofactor">
    <cofactor evidence="23">
        <name>Mg(2+)</name>
        <dbReference type="ChEBI" id="CHEBI:18420"/>
    </cofactor>
    <text evidence="23">Mn(2+), Zn(2+), Cd(2+) and Co(2+) support activity to lesser extents.</text>
</comment>
<gene>
    <name evidence="25" type="ORF">UU9_01639</name>
</gene>
<comment type="caution">
    <text evidence="25">The sequence shown here is derived from an EMBL/GenBank/DDBJ whole genome shotgun (WGS) entry which is preliminary data.</text>
</comment>
<feature type="binding site" evidence="21">
    <location>
        <position position="103"/>
    </location>
    <ligand>
        <name>substrate</name>
    </ligand>
</feature>
<dbReference type="Gene3D" id="1.10.287.3610">
    <property type="match status" value="1"/>
</dbReference>
<dbReference type="Pfam" id="PF01219">
    <property type="entry name" value="DAGK_prokar"/>
    <property type="match status" value="1"/>
</dbReference>